<gene>
    <name evidence="1" type="ORF">GMARGA_LOCUS2056</name>
</gene>
<evidence type="ECO:0000313" key="1">
    <source>
        <dbReference type="EMBL" id="CAG8498001.1"/>
    </source>
</evidence>
<proteinExistence type="predicted"/>
<sequence>MKLVQVKQIEDESVEMYTYYFDTHIEFVKDIVDKNDLICSCRNMKKYLLEIENNKKMIKVMNVKEINVLYKGDINNMDHKAKIVEHEIKIKSKLEKVKRDKVENLSDGLLDWLTIIGSLAHIASILCFDLEEIIKLSARILMDQIFMKELNNSRTFDKKENKKLMMSKVTIIWNCSTIVVL</sequence>
<name>A0ABM8W145_GIGMA</name>
<keyword evidence="2" id="KW-1185">Reference proteome</keyword>
<reference evidence="1 2" key="1">
    <citation type="submission" date="2021-06" db="EMBL/GenBank/DDBJ databases">
        <authorList>
            <person name="Kallberg Y."/>
            <person name="Tangrot J."/>
            <person name="Rosling A."/>
        </authorList>
    </citation>
    <scope>NUCLEOTIDE SEQUENCE [LARGE SCALE GENOMIC DNA]</scope>
    <source>
        <strain evidence="1 2">120-4 pot B 10/14</strain>
    </source>
</reference>
<comment type="caution">
    <text evidence="1">The sequence shown here is derived from an EMBL/GenBank/DDBJ whole genome shotgun (WGS) entry which is preliminary data.</text>
</comment>
<organism evidence="1 2">
    <name type="scientific">Gigaspora margarita</name>
    <dbReference type="NCBI Taxonomy" id="4874"/>
    <lineage>
        <taxon>Eukaryota</taxon>
        <taxon>Fungi</taxon>
        <taxon>Fungi incertae sedis</taxon>
        <taxon>Mucoromycota</taxon>
        <taxon>Glomeromycotina</taxon>
        <taxon>Glomeromycetes</taxon>
        <taxon>Diversisporales</taxon>
        <taxon>Gigasporaceae</taxon>
        <taxon>Gigaspora</taxon>
    </lineage>
</organism>
<protein>
    <submittedName>
        <fullName evidence="1">20818_t:CDS:1</fullName>
    </submittedName>
</protein>
<evidence type="ECO:0000313" key="2">
    <source>
        <dbReference type="Proteomes" id="UP000789901"/>
    </source>
</evidence>
<dbReference type="Proteomes" id="UP000789901">
    <property type="component" value="Unassembled WGS sequence"/>
</dbReference>
<dbReference type="EMBL" id="CAJVQB010000607">
    <property type="protein sequence ID" value="CAG8498001.1"/>
    <property type="molecule type" value="Genomic_DNA"/>
</dbReference>
<accession>A0ABM8W145</accession>